<evidence type="ECO:0000313" key="1">
    <source>
        <dbReference type="EMBL" id="MDI6101201.1"/>
    </source>
</evidence>
<reference evidence="1 2" key="1">
    <citation type="submission" date="2023-05" db="EMBL/GenBank/DDBJ databases">
        <title>Actinoplanes sp. NEAU-A12 genome sequencing.</title>
        <authorList>
            <person name="Wang Z.-S."/>
        </authorList>
    </citation>
    <scope>NUCLEOTIDE SEQUENCE [LARGE SCALE GENOMIC DNA]</scope>
    <source>
        <strain evidence="1 2">NEAU-A12</strain>
    </source>
</reference>
<accession>A0ABT6WN72</accession>
<proteinExistence type="predicted"/>
<dbReference type="RefSeq" id="WP_282762053.1">
    <property type="nucleotide sequence ID" value="NZ_JASCTH010000014.1"/>
</dbReference>
<evidence type="ECO:0000313" key="2">
    <source>
        <dbReference type="Proteomes" id="UP001241758"/>
    </source>
</evidence>
<protein>
    <recommendedName>
        <fullName evidence="3">HTH luxR-type domain-containing protein</fullName>
    </recommendedName>
</protein>
<comment type="caution">
    <text evidence="1">The sequence shown here is derived from an EMBL/GenBank/DDBJ whole genome shotgun (WGS) entry which is preliminary data.</text>
</comment>
<gene>
    <name evidence="1" type="ORF">QLQ12_21540</name>
</gene>
<name>A0ABT6WN72_9ACTN</name>
<sequence length="271" mass="28309">MSQFVRSVLPAAGLAGPRLVLGDQPFDVAANSFRLLTTGPEPLSIDGATLGGGLPRRRIPLSELSAILMHPSCGYATSDQVWRLLISRARTDGPAWVVGAVGVALPGLHPAAYRLRTFSGDVQAELLAAFVTALRTVKPGGTKVAQRLLSATFTAARAALRTDEPRTNALVQAPVSAPTAGHPDVVLTRAVATGVITPREAELIGATRLDEVSVADYAARLGKATKAVYKARDRAEERLVTAIRSGVLSDEDAAVIADATMTIAPDPAQHA</sequence>
<dbReference type="Proteomes" id="UP001241758">
    <property type="component" value="Unassembled WGS sequence"/>
</dbReference>
<dbReference type="EMBL" id="JASCTH010000014">
    <property type="protein sequence ID" value="MDI6101201.1"/>
    <property type="molecule type" value="Genomic_DNA"/>
</dbReference>
<evidence type="ECO:0008006" key="3">
    <source>
        <dbReference type="Google" id="ProtNLM"/>
    </source>
</evidence>
<organism evidence="1 2">
    <name type="scientific">Actinoplanes sandaracinus</name>
    <dbReference type="NCBI Taxonomy" id="3045177"/>
    <lineage>
        <taxon>Bacteria</taxon>
        <taxon>Bacillati</taxon>
        <taxon>Actinomycetota</taxon>
        <taxon>Actinomycetes</taxon>
        <taxon>Micromonosporales</taxon>
        <taxon>Micromonosporaceae</taxon>
        <taxon>Actinoplanes</taxon>
    </lineage>
</organism>
<keyword evidence="2" id="KW-1185">Reference proteome</keyword>